<sequence length="159" mass="18240">MFKLTVFLFSLLLFVSGCDDEDLMAYELYDETDDWIVEYNVEEIPLGDGLHENYSLNIIHQGDYAAIDYFYYERYYENSEEGSDPEDVGALEGTPTISYETDKLDDPTISSGGDGGNQYGHVYAVENDYQLVVNIIWEKDGNTYEAQLKPELVDQYVKD</sequence>
<dbReference type="Proteomes" id="UP000242949">
    <property type="component" value="Unassembled WGS sequence"/>
</dbReference>
<dbReference type="RefSeq" id="WP_090792195.1">
    <property type="nucleotide sequence ID" value="NZ_FMYI01000001.1"/>
</dbReference>
<dbReference type="EMBL" id="FMYI01000001">
    <property type="protein sequence ID" value="SDB83257.1"/>
    <property type="molecule type" value="Genomic_DNA"/>
</dbReference>
<dbReference type="STRING" id="1612202.SAMN05421734_101292"/>
<gene>
    <name evidence="1" type="ORF">SAMN05421734_101292</name>
</gene>
<reference evidence="2" key="1">
    <citation type="submission" date="2016-09" db="EMBL/GenBank/DDBJ databases">
        <authorList>
            <person name="Varghese N."/>
            <person name="Submissions S."/>
        </authorList>
    </citation>
    <scope>NUCLEOTIDE SEQUENCE [LARGE SCALE GENOMIC DNA]</scope>
    <source>
        <strain evidence="2">S5</strain>
    </source>
</reference>
<protein>
    <submittedName>
        <fullName evidence="1">Uncharacterized protein</fullName>
    </submittedName>
</protein>
<name>A0A1G6GMQ9_9BACI</name>
<dbReference type="AlphaFoldDB" id="A0A1G6GMQ9"/>
<evidence type="ECO:0000313" key="2">
    <source>
        <dbReference type="Proteomes" id="UP000242949"/>
    </source>
</evidence>
<organism evidence="1 2">
    <name type="scientific">Pelagirhabdus alkalitolerans</name>
    <dbReference type="NCBI Taxonomy" id="1612202"/>
    <lineage>
        <taxon>Bacteria</taxon>
        <taxon>Bacillati</taxon>
        <taxon>Bacillota</taxon>
        <taxon>Bacilli</taxon>
        <taxon>Bacillales</taxon>
        <taxon>Bacillaceae</taxon>
        <taxon>Pelagirhabdus</taxon>
    </lineage>
</organism>
<accession>A0A1G6GMQ9</accession>
<proteinExistence type="predicted"/>
<keyword evidence="2" id="KW-1185">Reference proteome</keyword>
<evidence type="ECO:0000313" key="1">
    <source>
        <dbReference type="EMBL" id="SDB83257.1"/>
    </source>
</evidence>
<dbReference type="PROSITE" id="PS51257">
    <property type="entry name" value="PROKAR_LIPOPROTEIN"/>
    <property type="match status" value="1"/>
</dbReference>